<protein>
    <submittedName>
        <fullName evidence="1">Portal</fullName>
    </submittedName>
</protein>
<sequence length="424" mass="48074">MNILQKAYNRVQAYFVASAPFAMLKMALAGRTNTAASQYISYQAKMLRVETLNDWKMGVMLATNPDNPEKLKLSQLYDNLEQDNHLGSVIESRIAKTQQSPFRLVNAKKERNEDAKELLETMWFQDFIKLVLMSKFQGTTLIELFNTDENGELTEVTEIEQPYFNPLKGIVLKEAGDTTGTPYKEGNLANFYIQVGKDYNDLGQYALAAPIILAKKLGLGSWLDFIEKYGVPPLFITTEREDDTRLNQLFEMATNFKRNAFMVGRGNEKFEVPNISQNNNAEVFDTLIKRADNEISKRFLGGTGLTDEKGFVGSVEVQFELASYRFQSDKLLVKHIINKKLIPLLVKLSPAYAPLKDLRFEWDDEEPLTAEKFCKMVDTLGAYYDFDPEQVETITGLKIVGIKSQTPNLPPVEGSKKKAYTITP</sequence>
<dbReference type="InterPro" id="IPR009279">
    <property type="entry name" value="Portal_Mu"/>
</dbReference>
<accession>A0A8S5N910</accession>
<reference evidence="1" key="1">
    <citation type="journal article" date="2021" name="Proc. Natl. Acad. Sci. U.S.A.">
        <title>A Catalog of Tens of Thousands of Viruses from Human Metagenomes Reveals Hidden Associations with Chronic Diseases.</title>
        <authorList>
            <person name="Tisza M.J."/>
            <person name="Buck C.B."/>
        </authorList>
    </citation>
    <scope>NUCLEOTIDE SEQUENCE</scope>
    <source>
        <strain evidence="1">CtlHW5</strain>
    </source>
</reference>
<evidence type="ECO:0000313" key="1">
    <source>
        <dbReference type="EMBL" id="DAD90555.1"/>
    </source>
</evidence>
<proteinExistence type="predicted"/>
<name>A0A8S5N910_9CAUD</name>
<dbReference type="EMBL" id="BK015089">
    <property type="protein sequence ID" value="DAD90555.1"/>
    <property type="molecule type" value="Genomic_DNA"/>
</dbReference>
<organism evidence="1">
    <name type="scientific">Myoviridae sp. ctlHW5</name>
    <dbReference type="NCBI Taxonomy" id="2826691"/>
    <lineage>
        <taxon>Viruses</taxon>
        <taxon>Duplodnaviria</taxon>
        <taxon>Heunggongvirae</taxon>
        <taxon>Uroviricota</taxon>
        <taxon>Caudoviricetes</taxon>
    </lineage>
</organism>
<dbReference type="Pfam" id="PF06074">
    <property type="entry name" value="Portal_Mu"/>
    <property type="match status" value="1"/>
</dbReference>